<dbReference type="EMBL" id="MN740845">
    <property type="protein sequence ID" value="QHU14671.1"/>
    <property type="molecule type" value="Genomic_DNA"/>
</dbReference>
<reference evidence="2" key="1">
    <citation type="journal article" date="2020" name="Nature">
        <title>Giant virus diversity and host interactions through global metagenomics.</title>
        <authorList>
            <person name="Schulz F."/>
            <person name="Roux S."/>
            <person name="Paez-Espino D."/>
            <person name="Jungbluth S."/>
            <person name="Walsh D.A."/>
            <person name="Denef V.J."/>
            <person name="McMahon K.D."/>
            <person name="Konstantinidis K.T."/>
            <person name="Eloe-Fadrosh E.A."/>
            <person name="Kyrpides N.C."/>
            <person name="Woyke T."/>
        </authorList>
    </citation>
    <scope>NUCLEOTIDE SEQUENCE</scope>
    <source>
        <strain evidence="2">GVMAG-S-1102113-126</strain>
    </source>
</reference>
<feature type="region of interest" description="Disordered" evidence="1">
    <location>
        <begin position="151"/>
        <end position="171"/>
    </location>
</feature>
<evidence type="ECO:0000256" key="1">
    <source>
        <dbReference type="SAM" id="MobiDB-lite"/>
    </source>
</evidence>
<protein>
    <submittedName>
        <fullName evidence="2">Uncharacterized protein</fullName>
    </submittedName>
</protein>
<feature type="compositionally biased region" description="Polar residues" evidence="1">
    <location>
        <begin position="151"/>
        <end position="163"/>
    </location>
</feature>
<dbReference type="AlphaFoldDB" id="A0A6C0KBV6"/>
<dbReference type="Pfam" id="PF23827">
    <property type="entry name" value="DUF7197"/>
    <property type="match status" value="1"/>
</dbReference>
<evidence type="ECO:0000313" key="2">
    <source>
        <dbReference type="EMBL" id="QHU14671.1"/>
    </source>
</evidence>
<sequence length="188" mass="21858">MDSKQRLLLNSLLEFYNSNSDRNVGILKTIIEQRSIISLRLLDWLTTNYSKQHNIFYNVHGDLFNLHNEYKNQLKAYSKKLFDPFCRRHRIYLQLGSSNKIENVYHSLSEASGTNVIITTVGQMNFFRWAIKYNVANYTVKNHSSIESDMLLRNSNSTDNGNKTPKRQEISQSPNIAVRNSVSGVIHW</sequence>
<proteinExistence type="predicted"/>
<organism evidence="2">
    <name type="scientific">viral metagenome</name>
    <dbReference type="NCBI Taxonomy" id="1070528"/>
    <lineage>
        <taxon>unclassified sequences</taxon>
        <taxon>metagenomes</taxon>
        <taxon>organismal metagenomes</taxon>
    </lineage>
</organism>
<accession>A0A6C0KBV6</accession>
<dbReference type="InterPro" id="IPR055621">
    <property type="entry name" value="DUF7197"/>
</dbReference>
<name>A0A6C0KBV6_9ZZZZ</name>